<evidence type="ECO:0000313" key="5">
    <source>
        <dbReference type="Proteomes" id="UP000255367"/>
    </source>
</evidence>
<dbReference type="InterPro" id="IPR050097">
    <property type="entry name" value="Ferredoxin-NADP_redctase_2"/>
</dbReference>
<dbReference type="OrthoDB" id="9806179at2"/>
<name>A0A380NI78_9FIRM</name>
<dbReference type="PRINTS" id="PR00469">
    <property type="entry name" value="PNDRDTASEII"/>
</dbReference>
<dbReference type="PANTHER" id="PTHR48105">
    <property type="entry name" value="THIOREDOXIN REDUCTASE 1-RELATED-RELATED"/>
    <property type="match status" value="1"/>
</dbReference>
<dbReference type="EMBL" id="UHIO01000001">
    <property type="protein sequence ID" value="SUP40056.1"/>
    <property type="molecule type" value="Genomic_DNA"/>
</dbReference>
<keyword evidence="1" id="KW-0285">Flavoprotein</keyword>
<sequence>MTVYDIAIVGGGPAGLSAALTARVHNKSVILFEAAGFSDKLRRAHRIDNYPGIMTISGPDFMDQLLEQTLAYEPTIAKERVQSVFIGAPFTIMTDENVYQAKSVILATGVTMSKTVPGERALLGRGVSYCASCDGHFFENKDIAVYINTLAYQQDVELLASLAKTINLYIGGALQLPEEWLANLPKSVIVHAKAIVNSVVGEQKVTAIETNEGTHDVDGVFFLRDSCPPENLVEGVVLDGTSVAVGRNMETNYKGLFAAGDVAGTPLQVAKAVGEGQMAAFGAVAFASVN</sequence>
<dbReference type="Gene3D" id="3.50.50.60">
    <property type="entry name" value="FAD/NAD(P)-binding domain"/>
    <property type="match status" value="2"/>
</dbReference>
<reference evidence="4 5" key="1">
    <citation type="submission" date="2018-06" db="EMBL/GenBank/DDBJ databases">
        <authorList>
            <consortium name="Pathogen Informatics"/>
            <person name="Doyle S."/>
        </authorList>
    </citation>
    <scope>NUCLEOTIDE SEQUENCE [LARGE SCALE GENOMIC DNA]</scope>
    <source>
        <strain evidence="4 5">NCTC12020</strain>
    </source>
</reference>
<dbReference type="Pfam" id="PF07992">
    <property type="entry name" value="Pyr_redox_2"/>
    <property type="match status" value="2"/>
</dbReference>
<keyword evidence="2 4" id="KW-0560">Oxidoreductase</keyword>
<proteinExistence type="predicted"/>
<feature type="domain" description="FAD/NAD(P)-binding" evidence="3">
    <location>
        <begin position="4"/>
        <end position="142"/>
    </location>
</feature>
<dbReference type="InterPro" id="IPR036188">
    <property type="entry name" value="FAD/NAD-bd_sf"/>
</dbReference>
<dbReference type="InterPro" id="IPR023753">
    <property type="entry name" value="FAD/NAD-binding_dom"/>
</dbReference>
<evidence type="ECO:0000259" key="3">
    <source>
        <dbReference type="Pfam" id="PF07992"/>
    </source>
</evidence>
<accession>A0A380NI78</accession>
<dbReference type="Proteomes" id="UP000255367">
    <property type="component" value="Unassembled WGS sequence"/>
</dbReference>
<dbReference type="GO" id="GO:0004791">
    <property type="term" value="F:thioredoxin-disulfide reductase (NADPH) activity"/>
    <property type="evidence" value="ECO:0007669"/>
    <property type="project" value="UniProtKB-EC"/>
</dbReference>
<evidence type="ECO:0000313" key="4">
    <source>
        <dbReference type="EMBL" id="SUP40056.1"/>
    </source>
</evidence>
<evidence type="ECO:0000256" key="1">
    <source>
        <dbReference type="ARBA" id="ARBA00022630"/>
    </source>
</evidence>
<gene>
    <name evidence="4" type="primary">trxB</name>
    <name evidence="4" type="ORF">NCTC12020_00197</name>
</gene>
<dbReference type="SUPFAM" id="SSF51905">
    <property type="entry name" value="FAD/NAD(P)-binding domain"/>
    <property type="match status" value="1"/>
</dbReference>
<evidence type="ECO:0000256" key="2">
    <source>
        <dbReference type="ARBA" id="ARBA00023002"/>
    </source>
</evidence>
<dbReference type="PRINTS" id="PR00368">
    <property type="entry name" value="FADPNR"/>
</dbReference>
<dbReference type="RefSeq" id="WP_115309473.1">
    <property type="nucleotide sequence ID" value="NZ_UHIO01000001.1"/>
</dbReference>
<organism evidence="4 5">
    <name type="scientific">Veillonella criceti</name>
    <dbReference type="NCBI Taxonomy" id="103891"/>
    <lineage>
        <taxon>Bacteria</taxon>
        <taxon>Bacillati</taxon>
        <taxon>Bacillota</taxon>
        <taxon>Negativicutes</taxon>
        <taxon>Veillonellales</taxon>
        <taxon>Veillonellaceae</taxon>
        <taxon>Veillonella</taxon>
    </lineage>
</organism>
<dbReference type="EC" id="1.8.1.9" evidence="4"/>
<protein>
    <submittedName>
        <fullName evidence="4">Thioredoxin reductase</fullName>
        <ecNumber evidence="4">1.8.1.9</ecNumber>
    </submittedName>
</protein>
<dbReference type="AlphaFoldDB" id="A0A380NI78"/>
<keyword evidence="5" id="KW-1185">Reference proteome</keyword>
<feature type="domain" description="FAD/NAD(P)-binding" evidence="3">
    <location>
        <begin position="188"/>
        <end position="276"/>
    </location>
</feature>